<accession>A0ABR3HI94</accession>
<proteinExistence type="inferred from homology"/>
<feature type="domain" description="DDE Tnp4" evidence="8">
    <location>
        <begin position="79"/>
        <end position="244"/>
    </location>
</feature>
<dbReference type="InterPro" id="IPR027806">
    <property type="entry name" value="HARBI1_dom"/>
</dbReference>
<name>A0ABR3HI94_LOXSC</name>
<protein>
    <recommendedName>
        <fullName evidence="8">DDE Tnp4 domain-containing protein</fullName>
    </recommendedName>
</protein>
<sequence>MTIQSFDELFLSTGMTFQSLSEDFLIGRSTIAHIVQETCVVIWKILQPIEMPEPTEEMWLDIAATFFSTTNFPNCMGTYDGKHVRIECPALSGSRFFNYKNFFSIVLLALADANLNFIVVDVGAYGREGDSFIFKRSNLGIRLRRETLNLPVDRELPNTNEPRLPFVIVGDEAFALDKHLMRPFPGNNLTREKRTFNYRLSRARRCVECAFGVLCNKWRILHTPILTSPDKATHIVKAVCVLHNFVRKRDGYNFKDQFFQHDLESISSESSHQNITNATTVRQKFTEYFNNEGRVAWQDRIVH</sequence>
<reference evidence="9 10" key="1">
    <citation type="submission" date="2024-06" db="EMBL/GenBank/DDBJ databases">
        <title>A chromosome-level genome assembly of beet webworm, Loxostege sticticalis.</title>
        <authorList>
            <person name="Zhang Y."/>
        </authorList>
    </citation>
    <scope>NUCLEOTIDE SEQUENCE [LARGE SCALE GENOMIC DNA]</scope>
    <source>
        <strain evidence="9">AQ026</strain>
        <tissue evidence="9">Whole body</tissue>
    </source>
</reference>
<comment type="subcellular location">
    <subcellularLocation>
        <location evidence="2">Nucleus</location>
    </subcellularLocation>
</comment>
<comment type="similarity">
    <text evidence="3">Belongs to the HARBI1 family.</text>
</comment>
<dbReference type="Proteomes" id="UP001549920">
    <property type="component" value="Unassembled WGS sequence"/>
</dbReference>
<evidence type="ECO:0000313" key="10">
    <source>
        <dbReference type="Proteomes" id="UP001549920"/>
    </source>
</evidence>
<keyword evidence="5" id="KW-0479">Metal-binding</keyword>
<gene>
    <name evidence="9" type="ORF">ABMA27_006292</name>
</gene>
<evidence type="ECO:0000256" key="7">
    <source>
        <dbReference type="ARBA" id="ARBA00023242"/>
    </source>
</evidence>
<evidence type="ECO:0000256" key="3">
    <source>
        <dbReference type="ARBA" id="ARBA00006958"/>
    </source>
</evidence>
<keyword evidence="7" id="KW-0539">Nucleus</keyword>
<comment type="cofactor">
    <cofactor evidence="1">
        <name>a divalent metal cation</name>
        <dbReference type="ChEBI" id="CHEBI:60240"/>
    </cofactor>
</comment>
<dbReference type="InterPro" id="IPR045249">
    <property type="entry name" value="HARBI1-like"/>
</dbReference>
<keyword evidence="4" id="KW-0540">Nuclease</keyword>
<comment type="caution">
    <text evidence="9">The sequence shown here is derived from an EMBL/GenBank/DDBJ whole genome shotgun (WGS) entry which is preliminary data.</text>
</comment>
<keyword evidence="6" id="KW-0378">Hydrolase</keyword>
<keyword evidence="10" id="KW-1185">Reference proteome</keyword>
<evidence type="ECO:0000256" key="1">
    <source>
        <dbReference type="ARBA" id="ARBA00001968"/>
    </source>
</evidence>
<evidence type="ECO:0000256" key="2">
    <source>
        <dbReference type="ARBA" id="ARBA00004123"/>
    </source>
</evidence>
<dbReference type="EMBL" id="JBEUOH010000019">
    <property type="protein sequence ID" value="KAL0870138.1"/>
    <property type="molecule type" value="Genomic_DNA"/>
</dbReference>
<dbReference type="Pfam" id="PF13359">
    <property type="entry name" value="DDE_Tnp_4"/>
    <property type="match status" value="1"/>
</dbReference>
<evidence type="ECO:0000256" key="4">
    <source>
        <dbReference type="ARBA" id="ARBA00022722"/>
    </source>
</evidence>
<dbReference type="PANTHER" id="PTHR22930:SF269">
    <property type="entry name" value="NUCLEASE HARBI1-LIKE PROTEIN"/>
    <property type="match status" value="1"/>
</dbReference>
<dbReference type="PANTHER" id="PTHR22930">
    <property type="match status" value="1"/>
</dbReference>
<evidence type="ECO:0000259" key="8">
    <source>
        <dbReference type="Pfam" id="PF13359"/>
    </source>
</evidence>
<organism evidence="9 10">
    <name type="scientific">Loxostege sticticalis</name>
    <name type="common">Beet webworm moth</name>
    <dbReference type="NCBI Taxonomy" id="481309"/>
    <lineage>
        <taxon>Eukaryota</taxon>
        <taxon>Metazoa</taxon>
        <taxon>Ecdysozoa</taxon>
        <taxon>Arthropoda</taxon>
        <taxon>Hexapoda</taxon>
        <taxon>Insecta</taxon>
        <taxon>Pterygota</taxon>
        <taxon>Neoptera</taxon>
        <taxon>Endopterygota</taxon>
        <taxon>Lepidoptera</taxon>
        <taxon>Glossata</taxon>
        <taxon>Ditrysia</taxon>
        <taxon>Pyraloidea</taxon>
        <taxon>Crambidae</taxon>
        <taxon>Pyraustinae</taxon>
        <taxon>Loxostege</taxon>
    </lineage>
</organism>
<evidence type="ECO:0000313" key="9">
    <source>
        <dbReference type="EMBL" id="KAL0870138.1"/>
    </source>
</evidence>
<evidence type="ECO:0000256" key="6">
    <source>
        <dbReference type="ARBA" id="ARBA00022801"/>
    </source>
</evidence>
<evidence type="ECO:0000256" key="5">
    <source>
        <dbReference type="ARBA" id="ARBA00022723"/>
    </source>
</evidence>